<sequence length="70" mass="8351">MAIDSSNSEPQFLAHVFYTLTPMVFKHFYELSCGVVEMAWIMLSVDYSRLLWQLFGVFSYENHEWKPRII</sequence>
<dbReference type="AlphaFoldDB" id="A0A371E3N1"/>
<organism evidence="1 2">
    <name type="scientific">Mucuna pruriens</name>
    <name type="common">Velvet bean</name>
    <name type="synonym">Dolichos pruriens</name>
    <dbReference type="NCBI Taxonomy" id="157652"/>
    <lineage>
        <taxon>Eukaryota</taxon>
        <taxon>Viridiplantae</taxon>
        <taxon>Streptophyta</taxon>
        <taxon>Embryophyta</taxon>
        <taxon>Tracheophyta</taxon>
        <taxon>Spermatophyta</taxon>
        <taxon>Magnoliopsida</taxon>
        <taxon>eudicotyledons</taxon>
        <taxon>Gunneridae</taxon>
        <taxon>Pentapetalae</taxon>
        <taxon>rosids</taxon>
        <taxon>fabids</taxon>
        <taxon>Fabales</taxon>
        <taxon>Fabaceae</taxon>
        <taxon>Papilionoideae</taxon>
        <taxon>50 kb inversion clade</taxon>
        <taxon>NPAAA clade</taxon>
        <taxon>indigoferoid/millettioid clade</taxon>
        <taxon>Phaseoleae</taxon>
        <taxon>Mucuna</taxon>
    </lineage>
</organism>
<feature type="non-terminal residue" evidence="1">
    <location>
        <position position="1"/>
    </location>
</feature>
<protein>
    <submittedName>
        <fullName evidence="1">Uncharacterized protein</fullName>
    </submittedName>
</protein>
<comment type="caution">
    <text evidence="1">The sequence shown here is derived from an EMBL/GenBank/DDBJ whole genome shotgun (WGS) entry which is preliminary data.</text>
</comment>
<proteinExistence type="predicted"/>
<evidence type="ECO:0000313" key="1">
    <source>
        <dbReference type="EMBL" id="RDX60635.1"/>
    </source>
</evidence>
<accession>A0A371E3N1</accession>
<keyword evidence="2" id="KW-1185">Reference proteome</keyword>
<evidence type="ECO:0000313" key="2">
    <source>
        <dbReference type="Proteomes" id="UP000257109"/>
    </source>
</evidence>
<dbReference type="OrthoDB" id="1582779at2759"/>
<name>A0A371E3N1_MUCPR</name>
<gene>
    <name evidence="1" type="ORF">CR513_61205</name>
</gene>
<dbReference type="EMBL" id="QJKJ01016706">
    <property type="protein sequence ID" value="RDX60635.1"/>
    <property type="molecule type" value="Genomic_DNA"/>
</dbReference>
<reference evidence="1" key="1">
    <citation type="submission" date="2018-05" db="EMBL/GenBank/DDBJ databases">
        <title>Draft genome of Mucuna pruriens seed.</title>
        <authorList>
            <person name="Nnadi N.E."/>
            <person name="Vos R."/>
            <person name="Hasami M.H."/>
            <person name="Devisetty U.K."/>
            <person name="Aguiy J.C."/>
        </authorList>
    </citation>
    <scope>NUCLEOTIDE SEQUENCE [LARGE SCALE GENOMIC DNA]</scope>
    <source>
        <strain evidence="1">JCA_2017</strain>
    </source>
</reference>
<dbReference type="Proteomes" id="UP000257109">
    <property type="component" value="Unassembled WGS sequence"/>
</dbReference>